<organism evidence="2 3">
    <name type="scientific">Chryseobacterium aquaeductus</name>
    <dbReference type="NCBI Taxonomy" id="2675056"/>
    <lineage>
        <taxon>Bacteria</taxon>
        <taxon>Pseudomonadati</taxon>
        <taxon>Bacteroidota</taxon>
        <taxon>Flavobacteriia</taxon>
        <taxon>Flavobacteriales</taxon>
        <taxon>Weeksellaceae</taxon>
        <taxon>Chryseobacterium group</taxon>
        <taxon>Chryseobacterium</taxon>
    </lineage>
</organism>
<dbReference type="EMBL" id="CAJIMS010000001">
    <property type="protein sequence ID" value="CAD7798060.1"/>
    <property type="molecule type" value="Genomic_DNA"/>
</dbReference>
<evidence type="ECO:0000256" key="1">
    <source>
        <dbReference type="SAM" id="Phobius"/>
    </source>
</evidence>
<keyword evidence="1" id="KW-1133">Transmembrane helix</keyword>
<dbReference type="Proteomes" id="UP000662618">
    <property type="component" value="Unassembled WGS sequence"/>
</dbReference>
<evidence type="ECO:0000313" key="2">
    <source>
        <dbReference type="EMBL" id="CAD7798060.1"/>
    </source>
</evidence>
<accession>A0A9N8MDP2</accession>
<keyword evidence="1" id="KW-0472">Membrane</keyword>
<evidence type="ECO:0008006" key="4">
    <source>
        <dbReference type="Google" id="ProtNLM"/>
    </source>
</evidence>
<sequence>MNQDKIINLNINKKDFEEVYFNGNQGILFLSPDTKGKTITTIVVGLILVILFLFKDDLSKEKFGIIYFVSFLFLLCAVYLSLAINKVSRWKKQVIVYLKTLENPEIYQIKFNNKIFTVNLNNQKETCLWTEFKSFEIKDNFIALEGKYNYMFPKKSMSKADFELLKDAVEKNIQQ</sequence>
<dbReference type="RefSeq" id="WP_162086821.1">
    <property type="nucleotide sequence ID" value="NZ_CAJIMS010000001.1"/>
</dbReference>
<feature type="transmembrane region" description="Helical" evidence="1">
    <location>
        <begin position="38"/>
        <end position="54"/>
    </location>
</feature>
<evidence type="ECO:0000313" key="3">
    <source>
        <dbReference type="Proteomes" id="UP000662618"/>
    </source>
</evidence>
<comment type="caution">
    <text evidence="2">The sequence shown here is derived from an EMBL/GenBank/DDBJ whole genome shotgun (WGS) entry which is preliminary data.</text>
</comment>
<name>A0A9N8MDP2_9FLAO</name>
<protein>
    <recommendedName>
        <fullName evidence="4">YcxB-like protein domain-containing protein</fullName>
    </recommendedName>
</protein>
<feature type="transmembrane region" description="Helical" evidence="1">
    <location>
        <begin position="66"/>
        <end position="84"/>
    </location>
</feature>
<dbReference type="AlphaFoldDB" id="A0A9N8MDP2"/>
<proteinExistence type="predicted"/>
<reference evidence="2" key="1">
    <citation type="submission" date="2020-12" db="EMBL/GenBank/DDBJ databases">
        <authorList>
            <person name="Rodrigo-Torres L."/>
            <person name="Arahal R. D."/>
            <person name="Lucena T."/>
        </authorList>
    </citation>
    <scope>NUCLEOTIDE SEQUENCE</scope>
    <source>
        <strain evidence="2">CECT 9390</strain>
    </source>
</reference>
<gene>
    <name evidence="2" type="ORF">CHRY9390_00274</name>
</gene>
<keyword evidence="1" id="KW-0812">Transmembrane</keyword>
<keyword evidence="3" id="KW-1185">Reference proteome</keyword>